<evidence type="ECO:0000313" key="4">
    <source>
        <dbReference type="EMBL" id="ORC88441.1"/>
    </source>
</evidence>
<dbReference type="RefSeq" id="XP_028882507.1">
    <property type="nucleotide sequence ID" value="XM_029026392.1"/>
</dbReference>
<feature type="transmembrane region" description="Helical" evidence="2">
    <location>
        <begin position="272"/>
        <end position="293"/>
    </location>
</feature>
<comment type="caution">
    <text evidence="4">The sequence shown here is derived from an EMBL/GenBank/DDBJ whole genome shotgun (WGS) entry which is preliminary data.</text>
</comment>
<evidence type="ECO:0000256" key="1">
    <source>
        <dbReference type="SAM" id="MobiDB-lite"/>
    </source>
</evidence>
<dbReference type="InterPro" id="IPR001623">
    <property type="entry name" value="DnaJ_domain"/>
</dbReference>
<dbReference type="Gene3D" id="1.10.287.110">
    <property type="entry name" value="DnaJ domain"/>
    <property type="match status" value="1"/>
</dbReference>
<evidence type="ECO:0000259" key="3">
    <source>
        <dbReference type="PROSITE" id="PS50076"/>
    </source>
</evidence>
<dbReference type="InterPro" id="IPR036869">
    <property type="entry name" value="J_dom_sf"/>
</dbReference>
<name>A0A1X0NV04_9TRYP</name>
<keyword evidence="5" id="KW-1185">Reference proteome</keyword>
<evidence type="ECO:0000256" key="2">
    <source>
        <dbReference type="SAM" id="Phobius"/>
    </source>
</evidence>
<keyword evidence="2" id="KW-0472">Membrane</keyword>
<evidence type="ECO:0000313" key="5">
    <source>
        <dbReference type="Proteomes" id="UP000192257"/>
    </source>
</evidence>
<dbReference type="PROSITE" id="PS50076">
    <property type="entry name" value="DNAJ_2"/>
    <property type="match status" value="1"/>
</dbReference>
<dbReference type="Proteomes" id="UP000192257">
    <property type="component" value="Unassembled WGS sequence"/>
</dbReference>
<feature type="region of interest" description="Disordered" evidence="1">
    <location>
        <begin position="113"/>
        <end position="134"/>
    </location>
</feature>
<organism evidence="4 5">
    <name type="scientific">Trypanosoma theileri</name>
    <dbReference type="NCBI Taxonomy" id="67003"/>
    <lineage>
        <taxon>Eukaryota</taxon>
        <taxon>Discoba</taxon>
        <taxon>Euglenozoa</taxon>
        <taxon>Kinetoplastea</taxon>
        <taxon>Metakinetoplastina</taxon>
        <taxon>Trypanosomatida</taxon>
        <taxon>Trypanosomatidae</taxon>
        <taxon>Trypanosoma</taxon>
    </lineage>
</organism>
<reference evidence="4 5" key="1">
    <citation type="submission" date="2017-03" db="EMBL/GenBank/DDBJ databases">
        <title>An alternative strategy for trypanosome survival in the mammalian bloodstream revealed through genome and transcriptome analysis of the ubiquitous bovine parasite Trypanosoma (Megatrypanum) theileri.</title>
        <authorList>
            <person name="Kelly S."/>
            <person name="Ivens A."/>
            <person name="Mott A."/>
            <person name="O'Neill E."/>
            <person name="Emms D."/>
            <person name="Macleod O."/>
            <person name="Voorheis P."/>
            <person name="Matthews J."/>
            <person name="Matthews K."/>
            <person name="Carrington M."/>
        </authorList>
    </citation>
    <scope>NUCLEOTIDE SEQUENCE [LARGE SCALE GENOMIC DNA]</scope>
    <source>
        <strain evidence="4">Edinburgh</strain>
    </source>
</reference>
<dbReference type="EMBL" id="NBCO01000017">
    <property type="protein sequence ID" value="ORC88441.1"/>
    <property type="molecule type" value="Genomic_DNA"/>
</dbReference>
<dbReference type="AlphaFoldDB" id="A0A1X0NV04"/>
<accession>A0A1X0NV04</accession>
<dbReference type="VEuPathDB" id="TriTrypDB:TM35_000173130"/>
<keyword evidence="2" id="KW-0812">Transmembrane</keyword>
<sequence length="313" mass="36730">MFRFRLVLKLTSRENIRCVFQSKAFVNASKELPSTPEGKNPYDVLEMTVTNATTLDDVSKQFRDLVVRNHPDQPGGSHERMSEVNAAYKIAKEHHNKLIKRLKECEANINGNDTFQRHRNSRARSDEELGRSGGVFRRNAKASEQSSGFRKSRSLQEIESDWARFKEDTEQAVRSMCNRYELAVEKGRFFRKTSMLNEITVRERWLRKSFVKNVWEQVHELRGELLRRGARSAQQSLLAEEMISFASVTQRKLNEDFQRLTQMSVQSQSRLFLQRVLFTMLLLVLFVKVWKWFFTGLFRNSLTVRFRQGVLSH</sequence>
<dbReference type="SMART" id="SM00271">
    <property type="entry name" value="DnaJ"/>
    <property type="match status" value="1"/>
</dbReference>
<dbReference type="SUPFAM" id="SSF46565">
    <property type="entry name" value="Chaperone J-domain"/>
    <property type="match status" value="1"/>
</dbReference>
<protein>
    <recommendedName>
        <fullName evidence="3">J domain-containing protein</fullName>
    </recommendedName>
</protein>
<keyword evidence="2" id="KW-1133">Transmembrane helix</keyword>
<dbReference type="OrthoDB" id="269848at2759"/>
<feature type="domain" description="J" evidence="3">
    <location>
        <begin position="40"/>
        <end position="96"/>
    </location>
</feature>
<proteinExistence type="predicted"/>
<dbReference type="GeneID" id="39986172"/>
<gene>
    <name evidence="4" type="ORF">TM35_000173130</name>
</gene>